<dbReference type="Pfam" id="PF02770">
    <property type="entry name" value="Acyl-CoA_dh_M"/>
    <property type="match status" value="1"/>
</dbReference>
<dbReference type="Gene3D" id="1.10.540.10">
    <property type="entry name" value="Acyl-CoA dehydrogenase/oxidase, N-terminal domain"/>
    <property type="match status" value="1"/>
</dbReference>
<dbReference type="InterPro" id="IPR013786">
    <property type="entry name" value="AcylCoA_DH/ox_N"/>
</dbReference>
<evidence type="ECO:0000256" key="4">
    <source>
        <dbReference type="ARBA" id="ARBA00022827"/>
    </source>
</evidence>
<dbReference type="Proteomes" id="UP000222056">
    <property type="component" value="Unassembled WGS sequence"/>
</dbReference>
<dbReference type="SUPFAM" id="SSF47203">
    <property type="entry name" value="Acyl-CoA dehydrogenase C-terminal domain-like"/>
    <property type="match status" value="1"/>
</dbReference>
<dbReference type="InterPro" id="IPR036250">
    <property type="entry name" value="AcylCo_DH-like_C"/>
</dbReference>
<dbReference type="PANTHER" id="PTHR43884">
    <property type="entry name" value="ACYL-COA DEHYDROGENASE"/>
    <property type="match status" value="1"/>
</dbReference>
<dbReference type="Gene3D" id="1.20.140.10">
    <property type="entry name" value="Butyryl-CoA Dehydrogenase, subunit A, domain 3"/>
    <property type="match status" value="1"/>
</dbReference>
<dbReference type="STRING" id="29539.SAMN02745716_2041"/>
<evidence type="ECO:0000259" key="7">
    <source>
        <dbReference type="Pfam" id="PF00441"/>
    </source>
</evidence>
<evidence type="ECO:0000313" key="10">
    <source>
        <dbReference type="EMBL" id="SEH15718.1"/>
    </source>
</evidence>
<dbReference type="InterPro" id="IPR009075">
    <property type="entry name" value="AcylCo_DH/oxidase_C"/>
</dbReference>
<dbReference type="PIRSF" id="PIRSF016578">
    <property type="entry name" value="HsaA"/>
    <property type="match status" value="1"/>
</dbReference>
<evidence type="ECO:0000259" key="9">
    <source>
        <dbReference type="Pfam" id="PF02771"/>
    </source>
</evidence>
<dbReference type="InterPro" id="IPR009100">
    <property type="entry name" value="AcylCoA_DH/oxidase_NM_dom_sf"/>
</dbReference>
<dbReference type="AlphaFoldDB" id="A0A1H6FZT0"/>
<keyword evidence="11" id="KW-1185">Reference proteome</keyword>
<keyword evidence="3 6" id="KW-0285">Flavoprotein</keyword>
<dbReference type="InterPro" id="IPR006091">
    <property type="entry name" value="Acyl-CoA_Oxase/DH_mid-dom"/>
</dbReference>
<dbReference type="Pfam" id="PF02771">
    <property type="entry name" value="Acyl-CoA_dh_N"/>
    <property type="match status" value="1"/>
</dbReference>
<comment type="similarity">
    <text evidence="2 6">Belongs to the acyl-CoA dehydrogenase family.</text>
</comment>
<evidence type="ECO:0000256" key="1">
    <source>
        <dbReference type="ARBA" id="ARBA00001974"/>
    </source>
</evidence>
<evidence type="ECO:0000259" key="8">
    <source>
        <dbReference type="Pfam" id="PF02770"/>
    </source>
</evidence>
<dbReference type="InterPro" id="IPR037069">
    <property type="entry name" value="AcylCoA_DH/ox_N_sf"/>
</dbReference>
<dbReference type="FunFam" id="1.10.540.10:FF:000002">
    <property type="entry name" value="Acyl-CoA dehydrogenase FadE19"/>
    <property type="match status" value="1"/>
</dbReference>
<dbReference type="Pfam" id="PF00441">
    <property type="entry name" value="Acyl-CoA_dh_1"/>
    <property type="match status" value="1"/>
</dbReference>
<evidence type="ECO:0000313" key="11">
    <source>
        <dbReference type="Proteomes" id="UP000222056"/>
    </source>
</evidence>
<dbReference type="FunFam" id="1.20.140.10:FF:000001">
    <property type="entry name" value="Acyl-CoA dehydrogenase"/>
    <property type="match status" value="1"/>
</dbReference>
<dbReference type="PANTHER" id="PTHR43884:SF12">
    <property type="entry name" value="ISOVALERYL-COA DEHYDROGENASE, MITOCHONDRIAL-RELATED"/>
    <property type="match status" value="1"/>
</dbReference>
<dbReference type="SUPFAM" id="SSF56645">
    <property type="entry name" value="Acyl-CoA dehydrogenase NM domain-like"/>
    <property type="match status" value="1"/>
</dbReference>
<evidence type="ECO:0000256" key="2">
    <source>
        <dbReference type="ARBA" id="ARBA00009347"/>
    </source>
</evidence>
<protein>
    <submittedName>
        <fullName evidence="10">(2S)-methylsuccinyl-CoA dehydrogenase</fullName>
    </submittedName>
</protein>
<dbReference type="EMBL" id="FNWJ01000002">
    <property type="protein sequence ID" value="SEH15718.1"/>
    <property type="molecule type" value="Genomic_DNA"/>
</dbReference>
<name>A0A1H6FZT0_THEAL</name>
<dbReference type="InterPro" id="IPR046373">
    <property type="entry name" value="Acyl-CoA_Oxase/DH_mid-dom_sf"/>
</dbReference>
<evidence type="ECO:0000256" key="3">
    <source>
        <dbReference type="ARBA" id="ARBA00022630"/>
    </source>
</evidence>
<keyword evidence="5 6" id="KW-0560">Oxidoreductase</keyword>
<dbReference type="GO" id="GO:0050660">
    <property type="term" value="F:flavin adenine dinucleotide binding"/>
    <property type="evidence" value="ECO:0007669"/>
    <property type="project" value="InterPro"/>
</dbReference>
<proteinExistence type="inferred from homology"/>
<organism evidence="10 11">
    <name type="scientific">Thermoleophilum album</name>
    <dbReference type="NCBI Taxonomy" id="29539"/>
    <lineage>
        <taxon>Bacteria</taxon>
        <taxon>Bacillati</taxon>
        <taxon>Actinomycetota</taxon>
        <taxon>Thermoleophilia</taxon>
        <taxon>Thermoleophilales</taxon>
        <taxon>Thermoleophilaceae</taxon>
        <taxon>Thermoleophilum</taxon>
    </lineage>
</organism>
<feature type="domain" description="Acyl-CoA oxidase/dehydrogenase middle" evidence="8">
    <location>
        <begin position="149"/>
        <end position="255"/>
    </location>
</feature>
<sequence>MVRACDGGDHPAKAERIQERQGEMAVATDLLTKTDEQKAITEMVRQFVDNEIIPHAEEYDAKDEFPAPIVEQMKELGLFGVTIPEEYGGMGLDLTTYAMIVEELSRGWISISGIVNTHFIGSYLLMKYGTEEQKQYFLPRMATGEIRAAFSLSEPECGSDVQAIKSTATKDPETGEWVLNGQKMWVTNGLNSGVVFVLMKSDPKADPPYKGMTCFITEKEPGASVNTGKFAGLTIPPKIKKMGYKGVESTELVYDGYRCPPDRILGGEEAGLGQGFRQMMDALEVGRVNVAARGVGIAQRALELALRYSQERKTFGKPICQHQAIQFKLADMATKVEAARLLTYKAARLKDAGQRSDLEAGMAKLFASETGKEVVEQAFRIHGGYGYSKEYEIERLYRDAPLLLIGEGTSEIQRMVIGRKLIERNKI</sequence>
<accession>A0A1H6FZT0</accession>
<reference evidence="11" key="1">
    <citation type="submission" date="2016-10" db="EMBL/GenBank/DDBJ databases">
        <authorList>
            <person name="Varghese N."/>
            <person name="Submissions S."/>
        </authorList>
    </citation>
    <scope>NUCLEOTIDE SEQUENCE [LARGE SCALE GENOMIC DNA]</scope>
    <source>
        <strain evidence="11">ATCC 35263</strain>
    </source>
</reference>
<evidence type="ECO:0000256" key="6">
    <source>
        <dbReference type="RuleBase" id="RU362125"/>
    </source>
</evidence>
<dbReference type="Gene3D" id="2.40.110.10">
    <property type="entry name" value="Butyryl-CoA Dehydrogenase, subunit A, domain 2"/>
    <property type="match status" value="1"/>
</dbReference>
<evidence type="ECO:0000256" key="5">
    <source>
        <dbReference type="ARBA" id="ARBA00023002"/>
    </source>
</evidence>
<dbReference type="GO" id="GO:0003995">
    <property type="term" value="F:acyl-CoA dehydrogenase activity"/>
    <property type="evidence" value="ECO:0007669"/>
    <property type="project" value="TreeGrafter"/>
</dbReference>
<comment type="cofactor">
    <cofactor evidence="1 6">
        <name>FAD</name>
        <dbReference type="ChEBI" id="CHEBI:57692"/>
    </cofactor>
</comment>
<feature type="domain" description="Acyl-CoA dehydrogenase/oxidase C-terminal" evidence="7">
    <location>
        <begin position="273"/>
        <end position="421"/>
    </location>
</feature>
<keyword evidence="4 6" id="KW-0274">FAD</keyword>
<feature type="domain" description="Acyl-CoA dehydrogenase/oxidase N-terminal" evidence="9">
    <location>
        <begin position="34"/>
        <end position="145"/>
    </location>
</feature>
<gene>
    <name evidence="10" type="ORF">SAMN02745716_2041</name>
</gene>